<sequence length="267" mass="30598">MNESDGNDSFSSALDSLPEIICFPFCKRELENLEKQLDRIVLINQVDTTYHRALKDIKDQEIISLLVEPSFYGRHHPTSILVVATGNGTYIFDIKALGLIFLELAKILEADQPRKVIHYSHRIADHLLHRHRISLGGIFDTFVALCLISETRIPYTLPEAITLVFGLPMEKVTEACESQRNFTARPLTHSQMRYLAKMVQLQHIMHDRLNYSHIFCAEVHRISLEFSHSYYGLRSCDVAINMAPASSFGFQLLDSFCKKTDKELEEI</sequence>
<gene>
    <name evidence="2" type="primary">LOC117142102</name>
</gene>
<evidence type="ECO:0000313" key="2">
    <source>
        <dbReference type="RefSeq" id="XP_033161878.1"/>
    </source>
</evidence>
<name>A0A6P8JZT0_DROMA</name>
<dbReference type="GeneID" id="117142102"/>
<protein>
    <submittedName>
        <fullName evidence="2">Protein Exd1 homolog</fullName>
    </submittedName>
</protein>
<dbReference type="Proteomes" id="UP000515162">
    <property type="component" value="Chromosome 3L"/>
</dbReference>
<keyword evidence="1" id="KW-1185">Reference proteome</keyword>
<accession>A0A6P8JZT0</accession>
<dbReference type="InterPro" id="IPR036397">
    <property type="entry name" value="RNaseH_sf"/>
</dbReference>
<reference evidence="2" key="1">
    <citation type="submission" date="2025-08" db="UniProtKB">
        <authorList>
            <consortium name="RefSeq"/>
        </authorList>
    </citation>
    <scope>IDENTIFICATION</scope>
    <source>
        <strain evidence="2">Mau12</strain>
        <tissue evidence="2">Whole Body</tissue>
    </source>
</reference>
<dbReference type="InterPro" id="IPR052144">
    <property type="entry name" value="piRNA_biogenesis_EXD1"/>
</dbReference>
<dbReference type="GO" id="GO:1990923">
    <property type="term" value="C:PET complex"/>
    <property type="evidence" value="ECO:0007669"/>
    <property type="project" value="TreeGrafter"/>
</dbReference>
<dbReference type="GO" id="GO:0034587">
    <property type="term" value="P:piRNA processing"/>
    <property type="evidence" value="ECO:0007669"/>
    <property type="project" value="TreeGrafter"/>
</dbReference>
<dbReference type="AlphaFoldDB" id="A0A6P8JZT0"/>
<proteinExistence type="predicted"/>
<dbReference type="InterPro" id="IPR012337">
    <property type="entry name" value="RNaseH-like_sf"/>
</dbReference>
<dbReference type="Gene3D" id="3.30.420.10">
    <property type="entry name" value="Ribonuclease H-like superfamily/Ribonuclease H"/>
    <property type="match status" value="1"/>
</dbReference>
<dbReference type="GO" id="GO:0003676">
    <property type="term" value="F:nucleic acid binding"/>
    <property type="evidence" value="ECO:0007669"/>
    <property type="project" value="InterPro"/>
</dbReference>
<dbReference type="PANTHER" id="PTHR46628">
    <property type="entry name" value="PIRNA BIOGENESIS PROTEIN EXD1"/>
    <property type="match status" value="1"/>
</dbReference>
<organism evidence="1 2">
    <name type="scientific">Drosophila mauritiana</name>
    <name type="common">Fruit fly</name>
    <dbReference type="NCBI Taxonomy" id="7226"/>
    <lineage>
        <taxon>Eukaryota</taxon>
        <taxon>Metazoa</taxon>
        <taxon>Ecdysozoa</taxon>
        <taxon>Arthropoda</taxon>
        <taxon>Hexapoda</taxon>
        <taxon>Insecta</taxon>
        <taxon>Pterygota</taxon>
        <taxon>Neoptera</taxon>
        <taxon>Endopterygota</taxon>
        <taxon>Diptera</taxon>
        <taxon>Brachycera</taxon>
        <taxon>Muscomorpha</taxon>
        <taxon>Ephydroidea</taxon>
        <taxon>Drosophilidae</taxon>
        <taxon>Drosophila</taxon>
        <taxon>Sophophora</taxon>
    </lineage>
</organism>
<dbReference type="SUPFAM" id="SSF53098">
    <property type="entry name" value="Ribonuclease H-like"/>
    <property type="match status" value="1"/>
</dbReference>
<dbReference type="PANTHER" id="PTHR46628:SF1">
    <property type="entry name" value="PIRNA BIOGENESIS PROTEIN EXD1"/>
    <property type="match status" value="1"/>
</dbReference>
<dbReference type="RefSeq" id="XP_033161878.1">
    <property type="nucleotide sequence ID" value="XM_033305987.1"/>
</dbReference>
<evidence type="ECO:0000313" key="1">
    <source>
        <dbReference type="Proteomes" id="UP000515162"/>
    </source>
</evidence>